<dbReference type="GO" id="GO:0042802">
    <property type="term" value="F:identical protein binding"/>
    <property type="evidence" value="ECO:0007669"/>
    <property type="project" value="InterPro"/>
</dbReference>
<evidence type="ECO:0000313" key="4">
    <source>
        <dbReference type="EMBL" id="QDT13693.1"/>
    </source>
</evidence>
<dbReference type="GO" id="GO:0008092">
    <property type="term" value="F:cytoskeletal protein binding"/>
    <property type="evidence" value="ECO:0007669"/>
    <property type="project" value="InterPro"/>
</dbReference>
<feature type="signal peptide" evidence="2">
    <location>
        <begin position="1"/>
        <end position="28"/>
    </location>
</feature>
<accession>A0A517P2V4</accession>
<dbReference type="Gene3D" id="2.30.30.700">
    <property type="entry name" value="SLA1 homology domain 1"/>
    <property type="match status" value="1"/>
</dbReference>
<feature type="compositionally biased region" description="Low complexity" evidence="1">
    <location>
        <begin position="275"/>
        <end position="310"/>
    </location>
</feature>
<feature type="compositionally biased region" description="Low complexity" evidence="1">
    <location>
        <begin position="317"/>
        <end position="340"/>
    </location>
</feature>
<keyword evidence="5" id="KW-1185">Reference proteome</keyword>
<name>A0A517P2V4_9BACT</name>
<feature type="compositionally biased region" description="Low complexity" evidence="1">
    <location>
        <begin position="350"/>
        <end position="419"/>
    </location>
</feature>
<gene>
    <name evidence="4" type="ORF">K239x_57130</name>
</gene>
<organism evidence="4 5">
    <name type="scientific">Stieleria marina</name>
    <dbReference type="NCBI Taxonomy" id="1930275"/>
    <lineage>
        <taxon>Bacteria</taxon>
        <taxon>Pseudomonadati</taxon>
        <taxon>Planctomycetota</taxon>
        <taxon>Planctomycetia</taxon>
        <taxon>Pirellulales</taxon>
        <taxon>Pirellulaceae</taxon>
        <taxon>Stieleria</taxon>
    </lineage>
</organism>
<feature type="region of interest" description="Disordered" evidence="1">
    <location>
        <begin position="275"/>
        <end position="428"/>
    </location>
</feature>
<sequence length="555" mass="56269" precursor="true">MNRKVRYFCRWTMVVCLIALFSASPASAGWLLNKIRCKQRSRCKPACVVPVSCCQVAPTCEQPVASCCPTPVASNVVVASPMVTYPAPPVEMAQPVASACCCNASIGNVISHEVIGEPIMMDSTPMIETMSVEAPMFDSVDYGTPLDAGLIVGEEPVMSAPVIVESETSLSDQGTTSGDSVAPAETAVESTPAEPVAQDPVAKDADSAVPPTPMPAEPKPADDTPVEPAPAEAKPADDTPADTAPADDLFGAPAAKDAAAPAAVDDLFGAPAAETPDAAAPAADPFGAPAAPSEAVPDAATDGAAAAMDDLFGGGEPAAAGSDAAPAKDAAPAADPFGAPSTPADQKAPAIDAGGLDDLFGGGEDAAPMGDAPAAAPAGDDPFGAPATPAGNDKAPAADADLDDLFGAPASDATPATTDSIDDLFGSAGNVATPENMIEELPAPIIDSVKETIAEKLATEEVSAKPLRLQVVSAPRVVSINPLSETRVRTWIDNTGQFRTAGRLIEITATHVRLLKSNGRTCTVPVDRMCPADSAYVKSLRKQVDDTRIALLTSK</sequence>
<feature type="chain" id="PRO_5021822534" description="SLA1 homology domain-containing protein" evidence="2">
    <location>
        <begin position="29"/>
        <end position="555"/>
    </location>
</feature>
<evidence type="ECO:0000259" key="3">
    <source>
        <dbReference type="Pfam" id="PF03983"/>
    </source>
</evidence>
<reference evidence="4 5" key="1">
    <citation type="submission" date="2019-02" db="EMBL/GenBank/DDBJ databases">
        <title>Deep-cultivation of Planctomycetes and their phenomic and genomic characterization uncovers novel biology.</title>
        <authorList>
            <person name="Wiegand S."/>
            <person name="Jogler M."/>
            <person name="Boedeker C."/>
            <person name="Pinto D."/>
            <person name="Vollmers J."/>
            <person name="Rivas-Marin E."/>
            <person name="Kohn T."/>
            <person name="Peeters S.H."/>
            <person name="Heuer A."/>
            <person name="Rast P."/>
            <person name="Oberbeckmann S."/>
            <person name="Bunk B."/>
            <person name="Jeske O."/>
            <person name="Meyerdierks A."/>
            <person name="Storesund J.E."/>
            <person name="Kallscheuer N."/>
            <person name="Luecker S."/>
            <person name="Lage O.M."/>
            <person name="Pohl T."/>
            <person name="Merkel B.J."/>
            <person name="Hornburger P."/>
            <person name="Mueller R.-W."/>
            <person name="Bruemmer F."/>
            <person name="Labrenz M."/>
            <person name="Spormann A.M."/>
            <person name="Op den Camp H."/>
            <person name="Overmann J."/>
            <person name="Amann R."/>
            <person name="Jetten M.S.M."/>
            <person name="Mascher T."/>
            <person name="Medema M.H."/>
            <person name="Devos D.P."/>
            <person name="Kaster A.-K."/>
            <person name="Ovreas L."/>
            <person name="Rohde M."/>
            <person name="Galperin M.Y."/>
            <person name="Jogler C."/>
        </authorList>
    </citation>
    <scope>NUCLEOTIDE SEQUENCE [LARGE SCALE GENOMIC DNA]</scope>
    <source>
        <strain evidence="4 5">K23_9</strain>
    </source>
</reference>
<feature type="region of interest" description="Disordered" evidence="1">
    <location>
        <begin position="166"/>
        <end position="249"/>
    </location>
</feature>
<feature type="domain" description="SLA1 homology" evidence="3">
    <location>
        <begin position="486"/>
        <end position="542"/>
    </location>
</feature>
<dbReference type="Pfam" id="PF03983">
    <property type="entry name" value="SHD1"/>
    <property type="match status" value="1"/>
</dbReference>
<evidence type="ECO:0000313" key="5">
    <source>
        <dbReference type="Proteomes" id="UP000319817"/>
    </source>
</evidence>
<keyword evidence="2" id="KW-0732">Signal</keyword>
<dbReference type="GO" id="GO:0043130">
    <property type="term" value="F:ubiquitin binding"/>
    <property type="evidence" value="ECO:0007669"/>
    <property type="project" value="InterPro"/>
</dbReference>
<feature type="compositionally biased region" description="Polar residues" evidence="1">
    <location>
        <begin position="166"/>
        <end position="179"/>
    </location>
</feature>
<dbReference type="Proteomes" id="UP000319817">
    <property type="component" value="Chromosome"/>
</dbReference>
<dbReference type="AlphaFoldDB" id="A0A517P2V4"/>
<evidence type="ECO:0000256" key="2">
    <source>
        <dbReference type="SAM" id="SignalP"/>
    </source>
</evidence>
<dbReference type="GO" id="GO:0030674">
    <property type="term" value="F:protein-macromolecule adaptor activity"/>
    <property type="evidence" value="ECO:0007669"/>
    <property type="project" value="InterPro"/>
</dbReference>
<proteinExistence type="predicted"/>
<evidence type="ECO:0000256" key="1">
    <source>
        <dbReference type="SAM" id="MobiDB-lite"/>
    </source>
</evidence>
<dbReference type="EMBL" id="CP036526">
    <property type="protein sequence ID" value="QDT13693.1"/>
    <property type="molecule type" value="Genomic_DNA"/>
</dbReference>
<protein>
    <recommendedName>
        <fullName evidence="3">SLA1 homology domain-containing protein</fullName>
    </recommendedName>
</protein>
<dbReference type="InterPro" id="IPR007131">
    <property type="entry name" value="SHD1"/>
</dbReference>